<evidence type="ECO:0000313" key="7">
    <source>
        <dbReference type="EMBL" id="MDK9557649.1"/>
    </source>
</evidence>
<dbReference type="InterPro" id="IPR014438">
    <property type="entry name" value="Glucan_biosyn_MdoG/MdoD"/>
</dbReference>
<reference evidence="7 8" key="1">
    <citation type="submission" date="2023-05" db="EMBL/GenBank/DDBJ databases">
        <title>Marinobacter albus sp. nov., a marine bacterium isolated from sand in a coastal intertidal zone of huludao.</title>
        <authorList>
            <person name="Deng T."/>
        </authorList>
    </citation>
    <scope>NUCLEOTIDE SEQUENCE [LARGE SCALE GENOMIC DNA]</scope>
    <source>
        <strain evidence="7 8">M216</strain>
    </source>
</reference>
<dbReference type="InterPro" id="IPR007444">
    <property type="entry name" value="Glucan_biosyn_MdoG_C"/>
</dbReference>
<comment type="similarity">
    <text evidence="3">Belongs to the OpgD/OpgG family.</text>
</comment>
<dbReference type="Gene3D" id="2.60.40.10">
    <property type="entry name" value="Immunoglobulins"/>
    <property type="match status" value="1"/>
</dbReference>
<dbReference type="SUPFAM" id="SSF81296">
    <property type="entry name" value="E set domains"/>
    <property type="match status" value="1"/>
</dbReference>
<keyword evidence="5" id="KW-0574">Periplasm</keyword>
<name>A0ABT7HBD5_9GAMM</name>
<dbReference type="Proteomes" id="UP001223547">
    <property type="component" value="Unassembled WGS sequence"/>
</dbReference>
<comment type="subcellular location">
    <subcellularLocation>
        <location evidence="1">Periplasm</location>
    </subcellularLocation>
</comment>
<evidence type="ECO:0000256" key="5">
    <source>
        <dbReference type="ARBA" id="ARBA00022764"/>
    </source>
</evidence>
<dbReference type="SUPFAM" id="SSF74650">
    <property type="entry name" value="Galactose mutarotase-like"/>
    <property type="match status" value="1"/>
</dbReference>
<evidence type="ECO:0000256" key="3">
    <source>
        <dbReference type="ARBA" id="ARBA00009284"/>
    </source>
</evidence>
<evidence type="ECO:0000256" key="4">
    <source>
        <dbReference type="ARBA" id="ARBA00015376"/>
    </source>
</evidence>
<dbReference type="InterPro" id="IPR014718">
    <property type="entry name" value="GH-type_carb-bd"/>
</dbReference>
<evidence type="ECO:0000256" key="2">
    <source>
        <dbReference type="ARBA" id="ARBA00005001"/>
    </source>
</evidence>
<gene>
    <name evidence="7" type="ORF">QQF73_08445</name>
</gene>
<evidence type="ECO:0000259" key="6">
    <source>
        <dbReference type="Pfam" id="PF04349"/>
    </source>
</evidence>
<accession>A0ABT7HBD5</accession>
<organism evidence="7 8">
    <name type="scientific">Marinobacter albus</name>
    <dbReference type="NCBI Taxonomy" id="3030833"/>
    <lineage>
        <taxon>Bacteria</taxon>
        <taxon>Pseudomonadati</taxon>
        <taxon>Pseudomonadota</taxon>
        <taxon>Gammaproteobacteria</taxon>
        <taxon>Pseudomonadales</taxon>
        <taxon>Marinobacteraceae</taxon>
        <taxon>Marinobacter</taxon>
    </lineage>
</organism>
<dbReference type="Pfam" id="PF04349">
    <property type="entry name" value="MdoG"/>
    <property type="match status" value="1"/>
</dbReference>
<dbReference type="InterPro" id="IPR014756">
    <property type="entry name" value="Ig_E-set"/>
</dbReference>
<proteinExistence type="inferred from homology"/>
<evidence type="ECO:0000256" key="1">
    <source>
        <dbReference type="ARBA" id="ARBA00004418"/>
    </source>
</evidence>
<dbReference type="Gene3D" id="2.70.98.10">
    <property type="match status" value="1"/>
</dbReference>
<dbReference type="InterPro" id="IPR013783">
    <property type="entry name" value="Ig-like_fold"/>
</dbReference>
<comment type="caution">
    <text evidence="7">The sequence shown here is derived from an EMBL/GenBank/DDBJ whole genome shotgun (WGS) entry which is preliminary data.</text>
</comment>
<comment type="pathway">
    <text evidence="2">Glycan metabolism; osmoregulated periplasmic glucan (OPG) biosynthesis.</text>
</comment>
<protein>
    <recommendedName>
        <fullName evidence="4">Glucans biosynthesis protein G</fullName>
    </recommendedName>
</protein>
<keyword evidence="8" id="KW-1185">Reference proteome</keyword>
<feature type="domain" description="Glucan biosynthesis periplasmic MdoG C-terminal" evidence="6">
    <location>
        <begin position="10"/>
        <end position="485"/>
    </location>
</feature>
<dbReference type="PANTHER" id="PTHR30504">
    <property type="entry name" value="GLUCANS BIOSYNTHESIS PROTEIN"/>
    <property type="match status" value="1"/>
</dbReference>
<dbReference type="PIRSF" id="PIRSF006281">
    <property type="entry name" value="MdoG"/>
    <property type="match status" value="1"/>
</dbReference>
<dbReference type="PANTHER" id="PTHR30504:SF4">
    <property type="entry name" value="GLUCANS BIOSYNTHESIS PROTEIN G"/>
    <property type="match status" value="1"/>
</dbReference>
<dbReference type="InterPro" id="IPR011013">
    <property type="entry name" value="Gal_mutarotase_sf_dom"/>
</dbReference>
<dbReference type="RefSeq" id="WP_285367855.1">
    <property type="nucleotide sequence ID" value="NZ_JASSQD010000001.1"/>
</dbReference>
<dbReference type="EMBL" id="JASSQD010000001">
    <property type="protein sequence ID" value="MDK9557649.1"/>
    <property type="molecule type" value="Genomic_DNA"/>
</dbReference>
<sequence length="497" mass="55694">MTLPRLVYGFDFNDVEQKAEALAGAEFEAPQEVPDFLRELSPSQHRSIQFDPNAALWRESGAKFRVTMMAPGSFYAHPVRLNEVKEGNEHPIPFRREAFTYPDKDLMNRIPADLGYAGFKVTYPFSGSDVREQFLVFGGASYFRGMGENQRLGISARGIAINTGLASGEQFPSFTEFWLQQPATGDDSMVVFALLDGASITGAYRFVIQPGSSTRVDVTAKLFFREDIEQLGLAPLTSMFFYGENSLKPLGQWRPEVHDSDGLLVHDVETGEWLWRPLLNPKKLRMSYHQVGDLEGFGLMQRDQQFESYEDVGYRYDVRPSAWVESGDGWGTGNVVLVELPTEEESNDNIVAFWKPDSTFRAGETLDFNYRVSFGGPDISGQKTGRAIPTFFGSSEPSDDNPNAYRFVVDFESEELSGLSRDAPVVSNVSGGEGVEILEHFVQFVEAKDMWRLSILARPEPGKVLSLRAFLSLDGAPMTETWIYELGSDNNLMRQSE</sequence>
<evidence type="ECO:0000313" key="8">
    <source>
        <dbReference type="Proteomes" id="UP001223547"/>
    </source>
</evidence>